<evidence type="ECO:0000259" key="9">
    <source>
        <dbReference type="PROSITE" id="PS50109"/>
    </source>
</evidence>
<dbReference type="InterPro" id="IPR036890">
    <property type="entry name" value="HATPase_C_sf"/>
</dbReference>
<dbReference type="Pfam" id="PF00512">
    <property type="entry name" value="HisKA"/>
    <property type="match status" value="1"/>
</dbReference>
<evidence type="ECO:0000256" key="8">
    <source>
        <dbReference type="SAM" id="Phobius"/>
    </source>
</evidence>
<feature type="transmembrane region" description="Helical" evidence="8">
    <location>
        <begin position="28"/>
        <end position="48"/>
    </location>
</feature>
<name>A0ABZ1UHI9_9BURK</name>
<dbReference type="InterPro" id="IPR050351">
    <property type="entry name" value="BphY/WalK/GraS-like"/>
</dbReference>
<dbReference type="SMART" id="SM00387">
    <property type="entry name" value="HATPase_c"/>
    <property type="match status" value="1"/>
</dbReference>
<dbReference type="InterPro" id="IPR005467">
    <property type="entry name" value="His_kinase_dom"/>
</dbReference>
<dbReference type="Gene3D" id="1.10.287.130">
    <property type="match status" value="1"/>
</dbReference>
<evidence type="ECO:0000256" key="5">
    <source>
        <dbReference type="ARBA" id="ARBA00022777"/>
    </source>
</evidence>
<dbReference type="EMBL" id="CP136508">
    <property type="protein sequence ID" value="WUR12114.1"/>
    <property type="molecule type" value="Genomic_DNA"/>
</dbReference>
<proteinExistence type="predicted"/>
<dbReference type="SUPFAM" id="SSF47384">
    <property type="entry name" value="Homodimeric domain of signal transducing histidine kinase"/>
    <property type="match status" value="1"/>
</dbReference>
<keyword evidence="3" id="KW-0808">Transferase</keyword>
<dbReference type="Proteomes" id="UP000321323">
    <property type="component" value="Chromosome"/>
</dbReference>
<protein>
    <recommendedName>
        <fullName evidence="2">histidine kinase</fullName>
        <ecNumber evidence="2">2.7.13.3</ecNumber>
    </recommendedName>
</protein>
<feature type="transmembrane region" description="Helical" evidence="8">
    <location>
        <begin position="86"/>
        <end position="104"/>
    </location>
</feature>
<evidence type="ECO:0000256" key="1">
    <source>
        <dbReference type="ARBA" id="ARBA00000085"/>
    </source>
</evidence>
<dbReference type="InterPro" id="IPR003594">
    <property type="entry name" value="HATPase_dom"/>
</dbReference>
<keyword evidence="11" id="KW-1185">Reference proteome</keyword>
<keyword evidence="8" id="KW-0472">Membrane</keyword>
<keyword evidence="8" id="KW-0812">Transmembrane</keyword>
<keyword evidence="7" id="KW-0902">Two-component regulatory system</keyword>
<evidence type="ECO:0000256" key="4">
    <source>
        <dbReference type="ARBA" id="ARBA00022741"/>
    </source>
</evidence>
<dbReference type="PANTHER" id="PTHR42878:SF7">
    <property type="entry name" value="SENSOR HISTIDINE KINASE GLRK"/>
    <property type="match status" value="1"/>
</dbReference>
<evidence type="ECO:0000256" key="2">
    <source>
        <dbReference type="ARBA" id="ARBA00012438"/>
    </source>
</evidence>
<keyword evidence="6" id="KW-0067">ATP-binding</keyword>
<comment type="catalytic activity">
    <reaction evidence="1">
        <text>ATP + protein L-histidine = ADP + protein N-phospho-L-histidine.</text>
        <dbReference type="EC" id="2.7.13.3"/>
    </reaction>
</comment>
<gene>
    <name evidence="10" type="ORF">E7V67_020775</name>
</gene>
<dbReference type="PANTHER" id="PTHR42878">
    <property type="entry name" value="TWO-COMPONENT HISTIDINE KINASE"/>
    <property type="match status" value="1"/>
</dbReference>
<dbReference type="EC" id="2.7.13.3" evidence="2"/>
<reference evidence="10 11" key="1">
    <citation type="journal article" date="2019" name="Int. J. Syst. Evol. Microbiol.">
        <title>The Draft Whole-Genome Sequence of the Antibiotic Producer Empedobacter haloabium ATCC 31962 Provides Indications for Its Taxonomic Reclassification.</title>
        <authorList>
            <person name="Miess H."/>
            <person name="Arlt P."/>
            <person name="Apel A.K."/>
            <person name="Weber T."/>
            <person name="Nieselt K."/>
            <person name="Hanssen F."/>
            <person name="Czemmel S."/>
            <person name="Nahnsen S."/>
            <person name="Gross H."/>
        </authorList>
    </citation>
    <scope>NUCLEOTIDE SEQUENCE [LARGE SCALE GENOMIC DNA]</scope>
    <source>
        <strain evidence="10 11">ATCC 31962</strain>
    </source>
</reference>
<dbReference type="Gene3D" id="3.30.565.10">
    <property type="entry name" value="Histidine kinase-like ATPase, C-terminal domain"/>
    <property type="match status" value="1"/>
</dbReference>
<keyword evidence="4" id="KW-0547">Nucleotide-binding</keyword>
<feature type="domain" description="Histidine kinase" evidence="9">
    <location>
        <begin position="199"/>
        <end position="418"/>
    </location>
</feature>
<sequence>MRDDRLERKAGTFFAAQLRRHRNGERSAVQALVLGWAALLVHSLQFALNTWVFPQPFESPALRALGAAVGAAGIAAERMGPRYCELYVPIAVAFQLPFFSTYMFLMNDAAAAWAQWLTVATVALFHFPTQLALRAYAIGTLLACACVVLHGRGNTILTAAALQQLPVHAFVIGLLYAARVGRSALEQEKLAGMGEGLGAVAHEMRTPLASMDANVRGLTRMLQADTAGSGAQDDVRQAMTRIQYEVRHMNHLIDLFLLSANAVRRRLDPSESVSMADAVQSVLRRYPFTSPAQRSTVAVDVRANFSFAGQYELTVVILLNLLRNALKAIHRAGKGRVRIVVDGNRKPPRLLFIDTACGIAARRQPFIFHRFYAYPAHNGTGVGLALCRQIMHAWNARIRCVSRESAYAIFVLEFPVQRANVPSGEP</sequence>
<accession>A0ABZ1UHI9</accession>
<dbReference type="InterPro" id="IPR036097">
    <property type="entry name" value="HisK_dim/P_sf"/>
</dbReference>
<evidence type="ECO:0000256" key="7">
    <source>
        <dbReference type="ARBA" id="ARBA00023012"/>
    </source>
</evidence>
<keyword evidence="8" id="KW-1133">Transmembrane helix</keyword>
<evidence type="ECO:0000256" key="3">
    <source>
        <dbReference type="ARBA" id="ARBA00022679"/>
    </source>
</evidence>
<dbReference type="PROSITE" id="PS50109">
    <property type="entry name" value="HIS_KIN"/>
    <property type="match status" value="1"/>
</dbReference>
<feature type="transmembrane region" description="Helical" evidence="8">
    <location>
        <begin position="60"/>
        <end position="79"/>
    </location>
</feature>
<feature type="transmembrane region" description="Helical" evidence="8">
    <location>
        <begin position="156"/>
        <end position="178"/>
    </location>
</feature>
<feature type="transmembrane region" description="Helical" evidence="8">
    <location>
        <begin position="134"/>
        <end position="150"/>
    </location>
</feature>
<organism evidence="10 11">
    <name type="scientific">[Empedobacter] haloabium</name>
    <dbReference type="NCBI Taxonomy" id="592317"/>
    <lineage>
        <taxon>Bacteria</taxon>
        <taxon>Pseudomonadati</taxon>
        <taxon>Pseudomonadota</taxon>
        <taxon>Betaproteobacteria</taxon>
        <taxon>Burkholderiales</taxon>
        <taxon>Oxalobacteraceae</taxon>
        <taxon>Telluria group</taxon>
        <taxon>Telluria group incertae sedis</taxon>
    </lineage>
</organism>
<dbReference type="GO" id="GO:0016301">
    <property type="term" value="F:kinase activity"/>
    <property type="evidence" value="ECO:0007669"/>
    <property type="project" value="UniProtKB-KW"/>
</dbReference>
<evidence type="ECO:0000313" key="10">
    <source>
        <dbReference type="EMBL" id="WUR12114.1"/>
    </source>
</evidence>
<dbReference type="Pfam" id="PF02518">
    <property type="entry name" value="HATPase_c"/>
    <property type="match status" value="1"/>
</dbReference>
<dbReference type="CDD" id="cd00082">
    <property type="entry name" value="HisKA"/>
    <property type="match status" value="1"/>
</dbReference>
<dbReference type="InterPro" id="IPR003661">
    <property type="entry name" value="HisK_dim/P_dom"/>
</dbReference>
<dbReference type="SUPFAM" id="SSF55874">
    <property type="entry name" value="ATPase domain of HSP90 chaperone/DNA topoisomerase II/histidine kinase"/>
    <property type="match status" value="1"/>
</dbReference>
<evidence type="ECO:0000313" key="11">
    <source>
        <dbReference type="Proteomes" id="UP000321323"/>
    </source>
</evidence>
<evidence type="ECO:0000256" key="6">
    <source>
        <dbReference type="ARBA" id="ARBA00022840"/>
    </source>
</evidence>
<keyword evidence="5 10" id="KW-0418">Kinase</keyword>